<evidence type="ECO:0000313" key="2">
    <source>
        <dbReference type="Proteomes" id="UP000749471"/>
    </source>
</evidence>
<evidence type="ECO:0000313" key="1">
    <source>
        <dbReference type="EMBL" id="MBU5438721.1"/>
    </source>
</evidence>
<sequence length="211" mass="24858">MVKLFGKVTDYHGNPLSNVDVLIKDKNFQDIYKAITDEDGYYEIEVKKDVYYAIAIVRDYSVKYLEYWAWNVPMIKDQEINAKINGLEIYAINVFVVQGAYEALMIYFRPMSLQRHKNINLRDSINSNSIINISPDLSKEDIKVEIENREVNLLEINRVKEYIGQNKYMYSYLIQVELPKNIDRKTYNKVDIELIDRETGERGSGSVFWKE</sequence>
<protein>
    <submittedName>
        <fullName evidence="1">Carboxypeptidase-like regulatory domain-containing protein</fullName>
    </submittedName>
</protein>
<name>A0ABS6E728_9FIRM</name>
<reference evidence="1 2" key="1">
    <citation type="submission" date="2021-06" db="EMBL/GenBank/DDBJ databases">
        <authorList>
            <person name="Sun Q."/>
            <person name="Li D."/>
        </authorList>
    </citation>
    <scope>NUCLEOTIDE SEQUENCE [LARGE SCALE GENOMIC DNA]</scope>
    <source>
        <strain evidence="1 2">MSJ-40</strain>
    </source>
</reference>
<proteinExistence type="predicted"/>
<dbReference type="Proteomes" id="UP000749471">
    <property type="component" value="Unassembled WGS sequence"/>
</dbReference>
<organism evidence="1 2">
    <name type="scientific">Tissierella simiarum</name>
    <dbReference type="NCBI Taxonomy" id="2841534"/>
    <lineage>
        <taxon>Bacteria</taxon>
        <taxon>Bacillati</taxon>
        <taxon>Bacillota</taxon>
        <taxon>Tissierellia</taxon>
        <taxon>Tissierellales</taxon>
        <taxon>Tissierellaceae</taxon>
        <taxon>Tissierella</taxon>
    </lineage>
</organism>
<comment type="caution">
    <text evidence="1">The sequence shown here is derived from an EMBL/GenBank/DDBJ whole genome shotgun (WGS) entry which is preliminary data.</text>
</comment>
<dbReference type="EMBL" id="JAHLPM010000009">
    <property type="protein sequence ID" value="MBU5438721.1"/>
    <property type="molecule type" value="Genomic_DNA"/>
</dbReference>
<gene>
    <name evidence="1" type="ORF">KQI42_11905</name>
</gene>
<keyword evidence="2" id="KW-1185">Reference proteome</keyword>
<dbReference type="RefSeq" id="WP_216520028.1">
    <property type="nucleotide sequence ID" value="NZ_JAHLPM010000009.1"/>
</dbReference>
<accession>A0ABS6E728</accession>